<feature type="domain" description="FAD/NAD(P)-binding" evidence="3">
    <location>
        <begin position="2"/>
        <end position="269"/>
    </location>
</feature>
<dbReference type="SUPFAM" id="SSF51905">
    <property type="entry name" value="FAD/NAD(P)-binding domain"/>
    <property type="match status" value="1"/>
</dbReference>
<dbReference type="GO" id="GO:0016491">
    <property type="term" value="F:oxidoreductase activity"/>
    <property type="evidence" value="ECO:0007669"/>
    <property type="project" value="UniProtKB-KW"/>
</dbReference>
<organism evidence="4 5">
    <name type="scientific">Calorimonas adulescens</name>
    <dbReference type="NCBI Taxonomy" id="2606906"/>
    <lineage>
        <taxon>Bacteria</taxon>
        <taxon>Bacillati</taxon>
        <taxon>Bacillota</taxon>
        <taxon>Clostridia</taxon>
        <taxon>Thermoanaerobacterales</taxon>
        <taxon>Thermoanaerobacteraceae</taxon>
        <taxon>Calorimonas</taxon>
    </lineage>
</organism>
<dbReference type="InterPro" id="IPR050097">
    <property type="entry name" value="Ferredoxin-NADP_redctase_2"/>
</dbReference>
<dbReference type="InterPro" id="IPR036188">
    <property type="entry name" value="FAD/NAD-bd_sf"/>
</dbReference>
<accession>A0A5D8Q8V8</accession>
<dbReference type="PANTHER" id="PTHR48105">
    <property type="entry name" value="THIOREDOXIN REDUCTASE 1-RELATED-RELATED"/>
    <property type="match status" value="1"/>
</dbReference>
<dbReference type="AlphaFoldDB" id="A0A5D8Q8V8"/>
<name>A0A5D8Q8V8_9THEO</name>
<keyword evidence="5" id="KW-1185">Reference proteome</keyword>
<dbReference type="RefSeq" id="WP_149546040.1">
    <property type="nucleotide sequence ID" value="NZ_VTPS01000020.1"/>
</dbReference>
<evidence type="ECO:0000313" key="4">
    <source>
        <dbReference type="EMBL" id="TZE80951.1"/>
    </source>
</evidence>
<comment type="caution">
    <text evidence="4">The sequence shown here is derived from an EMBL/GenBank/DDBJ whole genome shotgun (WGS) entry which is preliminary data.</text>
</comment>
<dbReference type="Gene3D" id="3.50.50.60">
    <property type="entry name" value="FAD/NAD(P)-binding domain"/>
    <property type="match status" value="2"/>
</dbReference>
<proteinExistence type="predicted"/>
<dbReference type="EMBL" id="VTPS01000020">
    <property type="protein sequence ID" value="TZE80951.1"/>
    <property type="molecule type" value="Genomic_DNA"/>
</dbReference>
<dbReference type="InterPro" id="IPR023753">
    <property type="entry name" value="FAD/NAD-binding_dom"/>
</dbReference>
<keyword evidence="2" id="KW-0560">Oxidoreductase</keyword>
<dbReference type="Pfam" id="PF07992">
    <property type="entry name" value="Pyr_redox_2"/>
    <property type="match status" value="1"/>
</dbReference>
<evidence type="ECO:0000256" key="1">
    <source>
        <dbReference type="ARBA" id="ARBA00022630"/>
    </source>
</evidence>
<protein>
    <submittedName>
        <fullName evidence="4">NAD(P)/FAD-dependent oxidoreductase</fullName>
    </submittedName>
</protein>
<dbReference type="PRINTS" id="PR00469">
    <property type="entry name" value="PNDRDTASEII"/>
</dbReference>
<evidence type="ECO:0000256" key="2">
    <source>
        <dbReference type="ARBA" id="ARBA00023002"/>
    </source>
</evidence>
<dbReference type="Proteomes" id="UP000322976">
    <property type="component" value="Unassembled WGS sequence"/>
</dbReference>
<gene>
    <name evidence="4" type="ORF">FWJ32_11180</name>
</gene>
<dbReference type="PRINTS" id="PR00368">
    <property type="entry name" value="FADPNR"/>
</dbReference>
<evidence type="ECO:0000313" key="5">
    <source>
        <dbReference type="Proteomes" id="UP000322976"/>
    </source>
</evidence>
<keyword evidence="1" id="KW-0285">Flavoprotein</keyword>
<reference evidence="4 5" key="1">
    <citation type="submission" date="2019-08" db="EMBL/GenBank/DDBJ databases">
        <title>Calorimonas adulescens gen. nov., sp. nov., an anaerobic thermophilic bacterium from Sakhalin hot spring.</title>
        <authorList>
            <person name="Khomyakova M.A."/>
            <person name="Merkel A.Y."/>
            <person name="Novikov A."/>
            <person name="Bonch-Osmolovskaya E.A."/>
            <person name="Slobodkin A.I."/>
        </authorList>
    </citation>
    <scope>NUCLEOTIDE SEQUENCE [LARGE SCALE GENOMIC DNA]</scope>
    <source>
        <strain evidence="4 5">A05MB</strain>
    </source>
</reference>
<evidence type="ECO:0000259" key="3">
    <source>
        <dbReference type="Pfam" id="PF07992"/>
    </source>
</evidence>
<sequence>MYDIAVIGGGPAGLSAAVNVKIRNKDVIVFTGKNPTSPLLKAPSVDNYLGCPSITGEELLKKYKDHALKLRIPEYPDKVINIFKTSDYFVINANNNFIDALSVIIATGIPRNRYIPGEKKYLGKGVSYCATCDGPLYKNKTVAVISEDNEGEEEANFLSELAEMVYYIPLYKSIYSLNNNVKIISDKPVKITGDDIQVQTLQLKNQSIDIDGIFLIKKVTPITELIPGLEMDGGTIKVDRMMSTNIPGVFAAGDCTGAPYQVAKAVGEGLVAGLSAARYVDTVKKEVV</sequence>